<dbReference type="InterPro" id="IPR000160">
    <property type="entry name" value="GGDEF_dom"/>
</dbReference>
<feature type="domain" description="GGDEF" evidence="2">
    <location>
        <begin position="337"/>
        <end position="467"/>
    </location>
</feature>
<dbReference type="InterPro" id="IPR029787">
    <property type="entry name" value="Nucleotide_cyclase"/>
</dbReference>
<dbReference type="Proteomes" id="UP000182054">
    <property type="component" value="Unassembled WGS sequence"/>
</dbReference>
<reference evidence="3 4" key="1">
    <citation type="submission" date="2016-10" db="EMBL/GenBank/DDBJ databases">
        <authorList>
            <person name="de Groot N.N."/>
        </authorList>
    </citation>
    <scope>NUCLEOTIDE SEQUENCE [LARGE SCALE GENOMIC DNA]</scope>
    <source>
        <strain evidence="3 4">DSM 44908</strain>
    </source>
</reference>
<dbReference type="SUPFAM" id="SSF55073">
    <property type="entry name" value="Nucleotide cyclase"/>
    <property type="match status" value="1"/>
</dbReference>
<feature type="transmembrane region" description="Helical" evidence="1">
    <location>
        <begin position="274"/>
        <end position="294"/>
    </location>
</feature>
<feature type="transmembrane region" description="Helical" evidence="1">
    <location>
        <begin position="196"/>
        <end position="218"/>
    </location>
</feature>
<dbReference type="NCBIfam" id="TIGR00254">
    <property type="entry name" value="GGDEF"/>
    <property type="match status" value="1"/>
</dbReference>
<dbReference type="PROSITE" id="PS50887">
    <property type="entry name" value="GGDEF"/>
    <property type="match status" value="1"/>
</dbReference>
<evidence type="ECO:0000259" key="2">
    <source>
        <dbReference type="PROSITE" id="PS50887"/>
    </source>
</evidence>
<keyword evidence="1" id="KW-0472">Membrane</keyword>
<dbReference type="FunFam" id="3.30.70.270:FF:000001">
    <property type="entry name" value="Diguanylate cyclase domain protein"/>
    <property type="match status" value="1"/>
</dbReference>
<evidence type="ECO:0000256" key="1">
    <source>
        <dbReference type="SAM" id="Phobius"/>
    </source>
</evidence>
<dbReference type="EMBL" id="FOJN01000006">
    <property type="protein sequence ID" value="SFA51036.1"/>
    <property type="molecule type" value="Genomic_DNA"/>
</dbReference>
<dbReference type="CDD" id="cd01949">
    <property type="entry name" value="GGDEF"/>
    <property type="match status" value="1"/>
</dbReference>
<dbReference type="GO" id="GO:0005886">
    <property type="term" value="C:plasma membrane"/>
    <property type="evidence" value="ECO:0007669"/>
    <property type="project" value="TreeGrafter"/>
</dbReference>
<proteinExistence type="predicted"/>
<organism evidence="3 4">
    <name type="scientific">Rhodococcoides kroppenstedtii</name>
    <dbReference type="NCBI Taxonomy" id="293050"/>
    <lineage>
        <taxon>Bacteria</taxon>
        <taxon>Bacillati</taxon>
        <taxon>Actinomycetota</taxon>
        <taxon>Actinomycetes</taxon>
        <taxon>Mycobacteriales</taxon>
        <taxon>Nocardiaceae</taxon>
        <taxon>Rhodococcoides</taxon>
    </lineage>
</organism>
<dbReference type="RefSeq" id="WP_068364730.1">
    <property type="nucleotide sequence ID" value="NZ_FOJN01000006.1"/>
</dbReference>
<dbReference type="SMART" id="SM00267">
    <property type="entry name" value="GGDEF"/>
    <property type="match status" value="1"/>
</dbReference>
<keyword evidence="1" id="KW-0812">Transmembrane</keyword>
<sequence>MSAPEVPKVPRPPLPRSILDPASVAVVVFLVALLGIHTRPPGLLASIWFANAVALALVVRWPRHLRASSVFALFVGCVAADLVSGTEPYAAAVLNTANAVGVVAGALTIRWRRPEPLLLTGSPAFARLSVGIVVASVVSATVATCLSGLLVDVTPAVSPTAWFSSEFVSYLLLTTILLSIRAGGPWRPPTPRYFDSVRWTVTVPVLVAVTLMIAGMVADGPLLVALPLPALLWCATRIPFSGTALLTACWAGWNLLIAGRVGVLGAGEATQSPVATLSVALVALGPLLVAAVTFDRMAVQNKLHQALEYDSLTGTLSRAAFLRRSQRRLNTLVDASQPVALLMLDLDDFKTINDTMGHAAGDVALVRSAGCILSALPHGAVAGRIGGEEFAVLLPMADHEDATAVADTIRRDHERLHLLSTRTATVSIGLAWAPAAPASVSPLLDTADRALYEAKRGGRNTVVAVTLA</sequence>
<dbReference type="InterPro" id="IPR043128">
    <property type="entry name" value="Rev_trsase/Diguanyl_cyclase"/>
</dbReference>
<feature type="transmembrane region" description="Helical" evidence="1">
    <location>
        <begin position="42"/>
        <end position="58"/>
    </location>
</feature>
<dbReference type="OrthoDB" id="23692at2"/>
<dbReference type="GO" id="GO:0043709">
    <property type="term" value="P:cell adhesion involved in single-species biofilm formation"/>
    <property type="evidence" value="ECO:0007669"/>
    <property type="project" value="TreeGrafter"/>
</dbReference>
<dbReference type="GeneID" id="85485888"/>
<dbReference type="PANTHER" id="PTHR45138:SF24">
    <property type="entry name" value="DIGUANYLATE CYCLASE DGCC-RELATED"/>
    <property type="match status" value="1"/>
</dbReference>
<dbReference type="Pfam" id="PF00990">
    <property type="entry name" value="GGDEF"/>
    <property type="match status" value="1"/>
</dbReference>
<feature type="transmembrane region" description="Helical" evidence="1">
    <location>
        <begin position="89"/>
        <end position="109"/>
    </location>
</feature>
<evidence type="ECO:0000313" key="4">
    <source>
        <dbReference type="Proteomes" id="UP000182054"/>
    </source>
</evidence>
<feature type="transmembrane region" description="Helical" evidence="1">
    <location>
        <begin position="230"/>
        <end position="253"/>
    </location>
</feature>
<dbReference type="GO" id="GO:1902201">
    <property type="term" value="P:negative regulation of bacterial-type flagellum-dependent cell motility"/>
    <property type="evidence" value="ECO:0007669"/>
    <property type="project" value="TreeGrafter"/>
</dbReference>
<name>A0A1I0TJ83_9NOCA</name>
<dbReference type="GO" id="GO:0052621">
    <property type="term" value="F:diguanylate cyclase activity"/>
    <property type="evidence" value="ECO:0007669"/>
    <property type="project" value="TreeGrafter"/>
</dbReference>
<accession>A0A1I0TJ83</accession>
<feature type="transmembrane region" description="Helical" evidence="1">
    <location>
        <begin position="130"/>
        <end position="151"/>
    </location>
</feature>
<dbReference type="Gene3D" id="3.30.70.270">
    <property type="match status" value="1"/>
</dbReference>
<dbReference type="PANTHER" id="PTHR45138">
    <property type="entry name" value="REGULATORY COMPONENTS OF SENSORY TRANSDUCTION SYSTEM"/>
    <property type="match status" value="1"/>
</dbReference>
<dbReference type="InterPro" id="IPR050469">
    <property type="entry name" value="Diguanylate_Cyclase"/>
</dbReference>
<gene>
    <name evidence="3" type="ORF">SAMN05444374_106169</name>
</gene>
<keyword evidence="1" id="KW-1133">Transmembrane helix</keyword>
<dbReference type="AlphaFoldDB" id="A0A1I0TJ83"/>
<evidence type="ECO:0000313" key="3">
    <source>
        <dbReference type="EMBL" id="SFA51036.1"/>
    </source>
</evidence>
<feature type="transmembrane region" description="Helical" evidence="1">
    <location>
        <begin position="167"/>
        <end position="184"/>
    </location>
</feature>
<protein>
    <submittedName>
        <fullName evidence="3">Diguanylate cyclase (GGDEF) domain-containing protein</fullName>
    </submittedName>
</protein>
<feature type="transmembrane region" description="Helical" evidence="1">
    <location>
        <begin position="18"/>
        <end position="36"/>
    </location>
</feature>